<sequence>MKNRFGQVMLFAVVAIAIMQFTTTAIVQTNAETIPPNPIIADKK</sequence>
<evidence type="ECO:0000313" key="2">
    <source>
        <dbReference type="Proteomes" id="UP001208017"/>
    </source>
</evidence>
<gene>
    <name evidence="1" type="ORF">OS242_11235</name>
</gene>
<protein>
    <recommendedName>
        <fullName evidence="3">Phosphatase</fullName>
    </recommendedName>
</protein>
<keyword evidence="2" id="KW-1185">Reference proteome</keyword>
<evidence type="ECO:0000313" key="1">
    <source>
        <dbReference type="EMBL" id="MCX7570536.1"/>
    </source>
</evidence>
<organism evidence="1 2">
    <name type="scientific">Tumebacillus lacus</name>
    <dbReference type="NCBI Taxonomy" id="2995335"/>
    <lineage>
        <taxon>Bacteria</taxon>
        <taxon>Bacillati</taxon>
        <taxon>Bacillota</taxon>
        <taxon>Bacilli</taxon>
        <taxon>Bacillales</taxon>
        <taxon>Alicyclobacillaceae</taxon>
        <taxon>Tumebacillus</taxon>
    </lineage>
</organism>
<dbReference type="Proteomes" id="UP001208017">
    <property type="component" value="Unassembled WGS sequence"/>
</dbReference>
<dbReference type="EMBL" id="JAPMLT010000005">
    <property type="protein sequence ID" value="MCX7570536.1"/>
    <property type="molecule type" value="Genomic_DNA"/>
</dbReference>
<evidence type="ECO:0008006" key="3">
    <source>
        <dbReference type="Google" id="ProtNLM"/>
    </source>
</evidence>
<proteinExistence type="predicted"/>
<reference evidence="1 2" key="1">
    <citation type="submission" date="2022-11" db="EMBL/GenBank/DDBJ databases">
        <title>Study of microbial diversity in lake waters.</title>
        <authorList>
            <person name="Zhang J."/>
        </authorList>
    </citation>
    <scope>NUCLEOTIDE SEQUENCE [LARGE SCALE GENOMIC DNA]</scope>
    <source>
        <strain evidence="1 2">DT12</strain>
    </source>
</reference>
<comment type="caution">
    <text evidence="1">The sequence shown here is derived from an EMBL/GenBank/DDBJ whole genome shotgun (WGS) entry which is preliminary data.</text>
</comment>
<name>A0ABT3X263_9BACL</name>
<accession>A0ABT3X263</accession>
<dbReference type="RefSeq" id="WP_267151788.1">
    <property type="nucleotide sequence ID" value="NZ_JAPMLT010000005.1"/>
</dbReference>